<keyword evidence="4 5" id="KW-0472">Membrane</keyword>
<comment type="caution">
    <text evidence="7">The sequence shown here is derived from an EMBL/GenBank/DDBJ whole genome shotgun (WGS) entry which is preliminary data.</text>
</comment>
<gene>
    <name evidence="7" type="ORF">WMO66_01225</name>
</gene>
<keyword evidence="2 5" id="KW-0812">Transmembrane</keyword>
<dbReference type="InterPro" id="IPR052165">
    <property type="entry name" value="Membrane_assoc_protease"/>
</dbReference>
<organism evidence="7 8">
    <name type="scientific">Faecousia intestinalis</name>
    <dbReference type="NCBI Taxonomy" id="3133167"/>
    <lineage>
        <taxon>Bacteria</taxon>
        <taxon>Bacillati</taxon>
        <taxon>Bacillota</taxon>
        <taxon>Clostridia</taxon>
        <taxon>Eubacteriales</taxon>
        <taxon>Oscillospiraceae</taxon>
        <taxon>Faecousia</taxon>
    </lineage>
</organism>
<dbReference type="Gene3D" id="2.40.50.140">
    <property type="entry name" value="Nucleic acid-binding proteins"/>
    <property type="match status" value="1"/>
</dbReference>
<dbReference type="SUPFAM" id="SSF141322">
    <property type="entry name" value="NfeD domain-like"/>
    <property type="match status" value="1"/>
</dbReference>
<dbReference type="PANTHER" id="PTHR33507">
    <property type="entry name" value="INNER MEMBRANE PROTEIN YBBJ"/>
    <property type="match status" value="1"/>
</dbReference>
<dbReference type="Proteomes" id="UP001491552">
    <property type="component" value="Unassembled WGS sequence"/>
</dbReference>
<sequence length="147" mass="15717">MRMEFLWLALIVVFAVIEGATTALTTVWFIGGALAALAAALLHAELWLQITLFFAVSVVLLAALRPLVKKYLRPRTVRTNAAGNIGREAIVTEAIDNLHETGAVRLSGVEWTARSADGSPVAVGTVVRIDAIEGVKLIVTPVPVPHK</sequence>
<reference evidence="7 8" key="1">
    <citation type="submission" date="2024-03" db="EMBL/GenBank/DDBJ databases">
        <title>Human intestinal bacterial collection.</title>
        <authorList>
            <person name="Pauvert C."/>
            <person name="Hitch T.C.A."/>
            <person name="Clavel T."/>
        </authorList>
    </citation>
    <scope>NUCLEOTIDE SEQUENCE [LARGE SCALE GENOMIC DNA]</scope>
    <source>
        <strain evidence="7 8">CLA-AA-H192</strain>
    </source>
</reference>
<evidence type="ECO:0000256" key="4">
    <source>
        <dbReference type="ARBA" id="ARBA00023136"/>
    </source>
</evidence>
<evidence type="ECO:0000256" key="3">
    <source>
        <dbReference type="ARBA" id="ARBA00022989"/>
    </source>
</evidence>
<dbReference type="RefSeq" id="WP_349134588.1">
    <property type="nucleotide sequence ID" value="NZ_JBBMFF010000076.1"/>
</dbReference>
<dbReference type="InterPro" id="IPR002810">
    <property type="entry name" value="NfeD-like_C"/>
</dbReference>
<dbReference type="InterPro" id="IPR012340">
    <property type="entry name" value="NA-bd_OB-fold"/>
</dbReference>
<comment type="subcellular location">
    <subcellularLocation>
        <location evidence="1">Membrane</location>
        <topology evidence="1">Multi-pass membrane protein</topology>
    </subcellularLocation>
</comment>
<evidence type="ECO:0000313" key="7">
    <source>
        <dbReference type="EMBL" id="MEQ2509879.1"/>
    </source>
</evidence>
<evidence type="ECO:0000256" key="1">
    <source>
        <dbReference type="ARBA" id="ARBA00004141"/>
    </source>
</evidence>
<protein>
    <submittedName>
        <fullName evidence="7">NfeD family protein</fullName>
    </submittedName>
</protein>
<dbReference type="PANTHER" id="PTHR33507:SF3">
    <property type="entry name" value="INNER MEMBRANE PROTEIN YBBJ"/>
    <property type="match status" value="1"/>
</dbReference>
<dbReference type="EMBL" id="JBBMFF010000076">
    <property type="protein sequence ID" value="MEQ2509879.1"/>
    <property type="molecule type" value="Genomic_DNA"/>
</dbReference>
<feature type="transmembrane region" description="Helical" evidence="5">
    <location>
        <begin position="46"/>
        <end position="68"/>
    </location>
</feature>
<evidence type="ECO:0000256" key="2">
    <source>
        <dbReference type="ARBA" id="ARBA00022692"/>
    </source>
</evidence>
<accession>A0ABV1G3Q9</accession>
<evidence type="ECO:0000259" key="6">
    <source>
        <dbReference type="Pfam" id="PF01957"/>
    </source>
</evidence>
<name>A0ABV1G3Q9_9FIRM</name>
<evidence type="ECO:0000313" key="8">
    <source>
        <dbReference type="Proteomes" id="UP001491552"/>
    </source>
</evidence>
<proteinExistence type="predicted"/>
<dbReference type="Pfam" id="PF01957">
    <property type="entry name" value="NfeD"/>
    <property type="match status" value="1"/>
</dbReference>
<keyword evidence="3 5" id="KW-1133">Transmembrane helix</keyword>
<keyword evidence="8" id="KW-1185">Reference proteome</keyword>
<feature type="domain" description="NfeD-like C-terminal" evidence="6">
    <location>
        <begin position="84"/>
        <end position="141"/>
    </location>
</feature>
<evidence type="ECO:0000256" key="5">
    <source>
        <dbReference type="SAM" id="Phobius"/>
    </source>
</evidence>